<dbReference type="AlphaFoldDB" id="A0A1M5BVU6"/>
<gene>
    <name evidence="1" type="ORF">SAMN05443633_104314</name>
</gene>
<dbReference type="RefSeq" id="WP_072956652.1">
    <property type="nucleotide sequence ID" value="NZ_FQUT01000004.1"/>
</dbReference>
<protein>
    <submittedName>
        <fullName evidence="1">Uncharacterized protein</fullName>
    </submittedName>
</protein>
<reference evidence="2" key="1">
    <citation type="submission" date="2016-11" db="EMBL/GenBank/DDBJ databases">
        <authorList>
            <person name="Varghese N."/>
            <person name="Submissions S."/>
        </authorList>
    </citation>
    <scope>NUCLEOTIDE SEQUENCE [LARGE SCALE GENOMIC DNA]</scope>
    <source>
        <strain evidence="2">DSM 27619</strain>
    </source>
</reference>
<organism evidence="1 2">
    <name type="scientific">Chryseobacterium arachidis</name>
    <dbReference type="NCBI Taxonomy" id="1416778"/>
    <lineage>
        <taxon>Bacteria</taxon>
        <taxon>Pseudomonadati</taxon>
        <taxon>Bacteroidota</taxon>
        <taxon>Flavobacteriia</taxon>
        <taxon>Flavobacteriales</taxon>
        <taxon>Weeksellaceae</taxon>
        <taxon>Chryseobacterium group</taxon>
        <taxon>Chryseobacterium</taxon>
    </lineage>
</organism>
<dbReference type="OrthoDB" id="1277167at2"/>
<dbReference type="STRING" id="1416778.SAMN05443633_104314"/>
<dbReference type="Proteomes" id="UP000184518">
    <property type="component" value="Unassembled WGS sequence"/>
</dbReference>
<evidence type="ECO:0000313" key="1">
    <source>
        <dbReference type="EMBL" id="SHF46693.1"/>
    </source>
</evidence>
<name>A0A1M5BVU6_9FLAO</name>
<proteinExistence type="predicted"/>
<sequence length="473" mass="55149">MNPRLVTNYKKTGSSAPLQNSSAGILTSYPTEVLTEKDQKYTEQKILIPEFSVPGILAKPELEGLTFHFMAFPTIFEYADFRLIDGNKYGFLGFNGKPVSEFTPEFITECIEAMQTHFEEIDQPSTYSEDHGSDASDDGEDIRLLTGNVKWHLNTYLRKTTEEENKILDQLEAEGKLEYENFDEDFNYTTNYDLPVFKDENGNTLEFICRLNAPHFPGSHYLFYSKETKLVRQFSQFSKRKKREICLTETDEPNAYKNVAEVLSDPAKVLADRSYFDKKIILPKYSFPGAIISKKYEDLVFHLVVTPIFNESIDFRLTDDNKYELLRFDDKTPDDFTPDFIKRCKIEMEEDFEMMDEEPRYFFNVDEASDKSLESCDLELIVGTEPDWAQATLMREKTEEEIQSDYDAANMMTHKAPFHDDEYVTDYDLPEFKDENGETMEFVTSLYSGDFFGSYFLYYSPKTRTVRQFFQCT</sequence>
<keyword evidence="2" id="KW-1185">Reference proteome</keyword>
<evidence type="ECO:0000313" key="2">
    <source>
        <dbReference type="Proteomes" id="UP000184518"/>
    </source>
</evidence>
<accession>A0A1M5BVU6</accession>
<dbReference type="EMBL" id="FQUT01000004">
    <property type="protein sequence ID" value="SHF46693.1"/>
    <property type="molecule type" value="Genomic_DNA"/>
</dbReference>